<evidence type="ECO:0000313" key="8">
    <source>
        <dbReference type="EnsemblMetazoa" id="PHUM459050-PA"/>
    </source>
</evidence>
<dbReference type="AlphaFoldDB" id="E0VV67"/>
<feature type="compositionally biased region" description="Low complexity" evidence="6">
    <location>
        <begin position="1224"/>
        <end position="1240"/>
    </location>
</feature>
<dbReference type="FunCoup" id="E0VV67">
    <property type="interactions" value="14"/>
</dbReference>
<dbReference type="SUPFAM" id="SSF50978">
    <property type="entry name" value="WD40 repeat-like"/>
    <property type="match status" value="1"/>
</dbReference>
<evidence type="ECO:0000313" key="7">
    <source>
        <dbReference type="EMBL" id="EEB17273.1"/>
    </source>
</evidence>
<dbReference type="RefSeq" id="XP_002430011.1">
    <property type="nucleotide sequence ID" value="XM_002429966.1"/>
</dbReference>
<dbReference type="SMART" id="SM00320">
    <property type="entry name" value="WD40"/>
    <property type="match status" value="4"/>
</dbReference>
<dbReference type="GeneID" id="8230952"/>
<sequence>MEQVDTVVSRFDLEEEIEEFEIEVEDEKKKKKKTGKKDKKKKEELIDRPLVGAIKPLQPEPSLKINGLKNVKLSSLTQKIMGCIVGEQVTAESPWITINKVVVDENLYLHHESSDFLPVKDDLAEYNDNTILVGYDSKYMPYEDEDLHRFYIAVTTEAKQYILAMLEKERLEVEEKIRNSIHKKILPWISHGSELEVDSARTLNSRPLISLELETDIDELLKPVSFKDRNVEDVRDGYVRIGPGRHEFQGIKKMLVDVSTQAVPAVNHNTAQTDPGLPTNAWTQYLYDMKTAKEILATCQSKELSPDHNFAELDYMEKALHYNQNFDLYVNDYPLLVLKPTDKDIPHKNDFEEYEAYTDVNHCKSRLISSIAWHPMWSGIVALSYTFAVRCATASDIELPGDEVYREVFSKNHVLLWSFVDALNPRLVLESPREVHCLAWSPVNPNLLVGGCSSGQIIIWDLKGKLEAVEKEEYLNPEQQKYRLVIQNLVKWLQPQPPVQYVRPAALSKIKFSHIGKVTHLQWLSPYFEWTKNGHYHKVPEDGKFSMQLISCGEDGVLRVWDLNVIPNETDDGRPKRRKVRKRPSALTAQISIYKVFDRKFQPIYMLYPKLPTGKVSTKLTALSVHTHKISYQLSSSHILLPVDKWEDNKKIDPRKVSAEENSVSSESLSIHDLEGVTKSEQNEMKNSDLNKIARVESEVSTQEFGLKKGMFSDPSFKDGSTRSDVTHRRIFNPVLQIPKEEPRKVVELVNDEGDFLTLRWEGFDFHKGEEITTEEGATLSFCESVHDGPVTTCTRSPFIDNLVLTVGGKVIALWVEELKNHPLFLKFTEVAVTCGSWSPYRPCVFHIGRADGSIEVWDLARSSDSPVFVQSISGKVLTSIADHTLPLLDSKSLLGVGDYNKSFRLLYFPKELQVPLVNELRTLEDLIFREVYIRKTYYVWNESFLKTNAEELEKMKIKEQEAERIRKEAELEAEQEALHRAKLEEEEAKKLAKGRHGNSLSDRFLERIKNEREKQMQRVLMEKKHLNKSDLIAKQQPIIMMKKMEKGKRRKQREKIKQQQKIFDKTVVMLFPEVIEKKDEGLSRIDEFETELMSHQSELMDQYDSLLPIQTKIVRDNQFNKRLKWEKVFEEGMTRRNVLDFPLYLRHKRMDRFNASNSESIFKREEYRKKVAFKDDRDENYNEYEEVERKDEEEREEEEVEEVEEEDEEEDEEEENNNEEVPENISQTDTNQSDSSQLL</sequence>
<dbReference type="OrthoDB" id="6619788at2759"/>
<dbReference type="GO" id="GO:0045504">
    <property type="term" value="F:dynein heavy chain binding"/>
    <property type="evidence" value="ECO:0007669"/>
    <property type="project" value="TreeGrafter"/>
</dbReference>
<evidence type="ECO:0000313" key="9">
    <source>
        <dbReference type="Proteomes" id="UP000009046"/>
    </source>
</evidence>
<keyword evidence="5" id="KW-0175">Coiled coil</keyword>
<dbReference type="EnsemblMetazoa" id="PHUM459050-RA">
    <property type="protein sequence ID" value="PHUM459050-PA"/>
    <property type="gene ID" value="PHUM459050"/>
</dbReference>
<dbReference type="InterPro" id="IPR001680">
    <property type="entry name" value="WD40_rpt"/>
</dbReference>
<evidence type="ECO:0000256" key="1">
    <source>
        <dbReference type="ARBA" id="ARBA00004496"/>
    </source>
</evidence>
<reference evidence="7" key="2">
    <citation type="submission" date="2007-04" db="EMBL/GenBank/DDBJ databases">
        <title>The genome of the human body louse.</title>
        <authorList>
            <consortium name="The Human Body Louse Genome Consortium"/>
            <person name="Kirkness E."/>
            <person name="Walenz B."/>
            <person name="Hass B."/>
            <person name="Bruggner R."/>
            <person name="Strausberg R."/>
        </authorList>
    </citation>
    <scope>NUCLEOTIDE SEQUENCE</scope>
    <source>
        <strain evidence="7">USDA</strain>
    </source>
</reference>
<dbReference type="OMA" id="WRKRPCD"/>
<proteinExistence type="predicted"/>
<keyword evidence="4" id="KW-0677">Repeat</keyword>
<dbReference type="GO" id="GO:0036156">
    <property type="term" value="C:inner dynein arm"/>
    <property type="evidence" value="ECO:0007669"/>
    <property type="project" value="TreeGrafter"/>
</dbReference>
<dbReference type="GO" id="GO:0036159">
    <property type="term" value="P:inner dynein arm assembly"/>
    <property type="evidence" value="ECO:0007669"/>
    <property type="project" value="TreeGrafter"/>
</dbReference>
<organism>
    <name type="scientific">Pediculus humanus subsp. corporis</name>
    <name type="common">Body louse</name>
    <dbReference type="NCBI Taxonomy" id="121224"/>
    <lineage>
        <taxon>Eukaryota</taxon>
        <taxon>Metazoa</taxon>
        <taxon>Ecdysozoa</taxon>
        <taxon>Arthropoda</taxon>
        <taxon>Hexapoda</taxon>
        <taxon>Insecta</taxon>
        <taxon>Pterygota</taxon>
        <taxon>Neoptera</taxon>
        <taxon>Paraneoptera</taxon>
        <taxon>Psocodea</taxon>
        <taxon>Troctomorpha</taxon>
        <taxon>Phthiraptera</taxon>
        <taxon>Anoplura</taxon>
        <taxon>Pediculidae</taxon>
        <taxon>Pediculus</taxon>
    </lineage>
</organism>
<evidence type="ECO:0000256" key="5">
    <source>
        <dbReference type="SAM" id="Coils"/>
    </source>
</evidence>
<feature type="coiled-coil region" evidence="5">
    <location>
        <begin position="949"/>
        <end position="992"/>
    </location>
</feature>
<dbReference type="InterPro" id="IPR036322">
    <property type="entry name" value="WD40_repeat_dom_sf"/>
</dbReference>
<dbReference type="PANTHER" id="PTHR12442:SF5">
    <property type="entry name" value="DYNEIN AXONEMAL INTERMEDIATE CHAIN 3"/>
    <property type="match status" value="1"/>
</dbReference>
<dbReference type="InterPro" id="IPR050687">
    <property type="entry name" value="Dynein_IC"/>
</dbReference>
<dbReference type="KEGG" id="phu:Phum_PHUM459050"/>
<feature type="coiled-coil region" evidence="5">
    <location>
        <begin position="10"/>
        <end position="37"/>
    </location>
</feature>
<gene>
    <name evidence="8" type="primary">8230952</name>
    <name evidence="7" type="ORF">Phum_PHUM459050</name>
</gene>
<keyword evidence="3" id="KW-0853">WD repeat</keyword>
<protein>
    <submittedName>
        <fullName evidence="7 8">Testis development protein nyd-sp29, putative</fullName>
    </submittedName>
</protein>
<evidence type="ECO:0000256" key="3">
    <source>
        <dbReference type="ARBA" id="ARBA00022574"/>
    </source>
</evidence>
<dbReference type="Proteomes" id="UP000009046">
    <property type="component" value="Unassembled WGS sequence"/>
</dbReference>
<dbReference type="VEuPathDB" id="VectorBase:PHUM459050"/>
<dbReference type="eggNOG" id="KOG1587">
    <property type="taxonomic scope" value="Eukaryota"/>
</dbReference>
<feature type="compositionally biased region" description="Acidic residues" evidence="6">
    <location>
        <begin position="1194"/>
        <end position="1223"/>
    </location>
</feature>
<dbReference type="InParanoid" id="E0VV67"/>
<dbReference type="GO" id="GO:0060294">
    <property type="term" value="P:cilium movement involved in cell motility"/>
    <property type="evidence" value="ECO:0007669"/>
    <property type="project" value="TreeGrafter"/>
</dbReference>
<dbReference type="InterPro" id="IPR015943">
    <property type="entry name" value="WD40/YVTN_repeat-like_dom_sf"/>
</dbReference>
<accession>E0VV67</accession>
<dbReference type="EMBL" id="AAZO01005578">
    <property type="status" value="NOT_ANNOTATED_CDS"/>
    <property type="molecule type" value="Genomic_DNA"/>
</dbReference>
<dbReference type="EMBL" id="DS235803">
    <property type="protein sequence ID" value="EEB17273.1"/>
    <property type="molecule type" value="Genomic_DNA"/>
</dbReference>
<dbReference type="STRING" id="121224.E0VV67"/>
<reference evidence="8" key="3">
    <citation type="submission" date="2021-02" db="UniProtKB">
        <authorList>
            <consortium name="EnsemblMetazoa"/>
        </authorList>
    </citation>
    <scope>IDENTIFICATION</scope>
    <source>
        <strain evidence="8">USDA</strain>
    </source>
</reference>
<evidence type="ECO:0000256" key="2">
    <source>
        <dbReference type="ARBA" id="ARBA00022490"/>
    </source>
</evidence>
<name>E0VV67_PEDHC</name>
<dbReference type="PANTHER" id="PTHR12442">
    <property type="entry name" value="DYNEIN INTERMEDIATE CHAIN"/>
    <property type="match status" value="1"/>
</dbReference>
<dbReference type="GO" id="GO:0045503">
    <property type="term" value="F:dynein light chain binding"/>
    <property type="evidence" value="ECO:0007669"/>
    <property type="project" value="TreeGrafter"/>
</dbReference>
<feature type="region of interest" description="Disordered" evidence="6">
    <location>
        <begin position="1179"/>
        <end position="1240"/>
    </location>
</feature>
<keyword evidence="9" id="KW-1185">Reference proteome</keyword>
<reference evidence="7" key="1">
    <citation type="submission" date="2007-04" db="EMBL/GenBank/DDBJ databases">
        <title>Annotation of Pediculus humanus corporis strain USDA.</title>
        <authorList>
            <person name="Kirkness E."/>
            <person name="Hannick L."/>
            <person name="Hass B."/>
            <person name="Bruggner R."/>
            <person name="Lawson D."/>
            <person name="Bidwell S."/>
            <person name="Joardar V."/>
            <person name="Caler E."/>
            <person name="Walenz B."/>
            <person name="Inman J."/>
            <person name="Schobel S."/>
            <person name="Galinsky K."/>
            <person name="Amedeo P."/>
            <person name="Strausberg R."/>
        </authorList>
    </citation>
    <scope>NUCLEOTIDE SEQUENCE</scope>
    <source>
        <strain evidence="7">USDA</strain>
    </source>
</reference>
<dbReference type="HOGENOM" id="CLU_009390_0_0_1"/>
<comment type="subcellular location">
    <subcellularLocation>
        <location evidence="1">Cytoplasm</location>
    </subcellularLocation>
</comment>
<evidence type="ECO:0000256" key="6">
    <source>
        <dbReference type="SAM" id="MobiDB-lite"/>
    </source>
</evidence>
<dbReference type="CTD" id="8230952"/>
<evidence type="ECO:0000256" key="4">
    <source>
        <dbReference type="ARBA" id="ARBA00022737"/>
    </source>
</evidence>
<keyword evidence="2" id="KW-0963">Cytoplasm</keyword>
<dbReference type="Gene3D" id="2.130.10.10">
    <property type="entry name" value="YVTN repeat-like/Quinoprotein amine dehydrogenase"/>
    <property type="match status" value="2"/>
</dbReference>
<dbReference type="Pfam" id="PF00400">
    <property type="entry name" value="WD40"/>
    <property type="match status" value="2"/>
</dbReference>